<dbReference type="AlphaFoldDB" id="A0A1X6P5G2"/>
<keyword evidence="3" id="KW-1185">Reference proteome</keyword>
<dbReference type="PANTHER" id="PTHR38899:SF1">
    <property type="entry name" value="PROTEIN KINASE"/>
    <property type="match status" value="1"/>
</dbReference>
<protein>
    <submittedName>
        <fullName evidence="2">Uncharacterized protein</fullName>
    </submittedName>
</protein>
<evidence type="ECO:0000256" key="1">
    <source>
        <dbReference type="SAM" id="MobiDB-lite"/>
    </source>
</evidence>
<name>A0A1X6P5G2_PORUM</name>
<proteinExistence type="predicted"/>
<evidence type="ECO:0000313" key="2">
    <source>
        <dbReference type="EMBL" id="OSX75883.1"/>
    </source>
</evidence>
<organism evidence="2 3">
    <name type="scientific">Porphyra umbilicalis</name>
    <name type="common">Purple laver</name>
    <name type="synonym">Red alga</name>
    <dbReference type="NCBI Taxonomy" id="2786"/>
    <lineage>
        <taxon>Eukaryota</taxon>
        <taxon>Rhodophyta</taxon>
        <taxon>Bangiophyceae</taxon>
        <taxon>Bangiales</taxon>
        <taxon>Bangiaceae</taxon>
        <taxon>Porphyra</taxon>
    </lineage>
</organism>
<dbReference type="Proteomes" id="UP000218209">
    <property type="component" value="Unassembled WGS sequence"/>
</dbReference>
<gene>
    <name evidence="2" type="ORF">BU14_0218s0048</name>
</gene>
<accession>A0A1X6P5G2</accession>
<sequence length="333" mass="35579">MERSSCCASVVTQTCEPLRLAHGGLLAPRFEPASTAQCPTHYVPTPSLNTVAKAARPFVSRAKPPRGLTPAKPTPPAPVVKAPVAAAALLSQVAEKVTSKLCGPPPTTAGPTTPTTPSLSSIPKRHVVLLDWDDSILPTSHLETLGLAGEAATPREVPQTILRGLVRLEVRVLALLRRAVALGDVRIVTNAGAGWCEQSASRFLPGVSDFLRKHDIKIVSARSRYETQLASEPCEWKVHTFRDEVNDLTCKSEQGTSSAETPEPLHVVVVGDALSDVYAAHAALGDRPSTLIKVVKLLETPTVGMLTNQLRVLVDNLDTILGLRHNLDIAMRA</sequence>
<dbReference type="OrthoDB" id="443932at2759"/>
<reference evidence="2 3" key="1">
    <citation type="submission" date="2017-03" db="EMBL/GenBank/DDBJ databases">
        <title>WGS assembly of Porphyra umbilicalis.</title>
        <authorList>
            <person name="Brawley S.H."/>
            <person name="Blouin N.A."/>
            <person name="Ficko-Blean E."/>
            <person name="Wheeler G.L."/>
            <person name="Lohr M."/>
            <person name="Goodson H.V."/>
            <person name="Jenkins J.W."/>
            <person name="Blaby-Haas C.E."/>
            <person name="Helliwell K.E."/>
            <person name="Chan C."/>
            <person name="Marriage T."/>
            <person name="Bhattacharya D."/>
            <person name="Klein A.S."/>
            <person name="Badis Y."/>
            <person name="Brodie J."/>
            <person name="Cao Y."/>
            <person name="Collen J."/>
            <person name="Dittami S.M."/>
            <person name="Gachon C.M."/>
            <person name="Green B.R."/>
            <person name="Karpowicz S."/>
            <person name="Kim J.W."/>
            <person name="Kudahl U."/>
            <person name="Lin S."/>
            <person name="Michel G."/>
            <person name="Mittag M."/>
            <person name="Olson B.J."/>
            <person name="Pangilinan J."/>
            <person name="Peng Y."/>
            <person name="Qiu H."/>
            <person name="Shu S."/>
            <person name="Singer J.T."/>
            <person name="Smith A.G."/>
            <person name="Sprecher B.N."/>
            <person name="Wagner V."/>
            <person name="Wang W."/>
            <person name="Wang Z.-Y."/>
            <person name="Yan J."/>
            <person name="Yarish C."/>
            <person name="Zoeuner-Riek S."/>
            <person name="Zhuang Y."/>
            <person name="Zou Y."/>
            <person name="Lindquist E.A."/>
            <person name="Grimwood J."/>
            <person name="Barry K."/>
            <person name="Rokhsar D.S."/>
            <person name="Schmutz J."/>
            <person name="Stiller J.W."/>
            <person name="Grossman A.R."/>
            <person name="Prochnik S.E."/>
        </authorList>
    </citation>
    <scope>NUCLEOTIDE SEQUENCE [LARGE SCALE GENOMIC DNA]</scope>
    <source>
        <strain evidence="2">4086291</strain>
    </source>
</reference>
<dbReference type="PANTHER" id="PTHR38899">
    <property type="entry name" value="DOMAIN OOKINETE PROTEIN, PUTATIVE-RELATED"/>
    <property type="match status" value="1"/>
</dbReference>
<evidence type="ECO:0000313" key="3">
    <source>
        <dbReference type="Proteomes" id="UP000218209"/>
    </source>
</evidence>
<feature type="region of interest" description="Disordered" evidence="1">
    <location>
        <begin position="100"/>
        <end position="120"/>
    </location>
</feature>
<dbReference type="EMBL" id="KV918888">
    <property type="protein sequence ID" value="OSX75883.1"/>
    <property type="molecule type" value="Genomic_DNA"/>
</dbReference>